<proteinExistence type="predicted"/>
<evidence type="ECO:0008006" key="3">
    <source>
        <dbReference type="Google" id="ProtNLM"/>
    </source>
</evidence>
<dbReference type="EMBL" id="JAGINP010000001">
    <property type="protein sequence ID" value="MBP2290706.1"/>
    <property type="molecule type" value="Genomic_DNA"/>
</dbReference>
<keyword evidence="2" id="KW-1185">Reference proteome</keyword>
<organism evidence="1 2">
    <name type="scientific">Azospirillum rugosum</name>
    <dbReference type="NCBI Taxonomy" id="416170"/>
    <lineage>
        <taxon>Bacteria</taxon>
        <taxon>Pseudomonadati</taxon>
        <taxon>Pseudomonadota</taxon>
        <taxon>Alphaproteobacteria</taxon>
        <taxon>Rhodospirillales</taxon>
        <taxon>Azospirillaceae</taxon>
        <taxon>Azospirillum</taxon>
    </lineage>
</organism>
<dbReference type="RefSeq" id="WP_281415954.1">
    <property type="nucleotide sequence ID" value="NZ_JAGINP010000001.1"/>
</dbReference>
<protein>
    <recommendedName>
        <fullName evidence="3">ECF transporter S component</fullName>
    </recommendedName>
</protein>
<evidence type="ECO:0000313" key="2">
    <source>
        <dbReference type="Proteomes" id="UP000781958"/>
    </source>
</evidence>
<reference evidence="1 2" key="1">
    <citation type="submission" date="2021-03" db="EMBL/GenBank/DDBJ databases">
        <title>Genomic Encyclopedia of Type Strains, Phase III (KMG-III): the genomes of soil and plant-associated and newly described type strains.</title>
        <authorList>
            <person name="Whitman W."/>
        </authorList>
    </citation>
    <scope>NUCLEOTIDE SEQUENCE [LARGE SCALE GENOMIC DNA]</scope>
    <source>
        <strain evidence="1 2">IMMIB AFH-6</strain>
    </source>
</reference>
<evidence type="ECO:0000313" key="1">
    <source>
        <dbReference type="EMBL" id="MBP2290706.1"/>
    </source>
</evidence>
<accession>A0ABS4SDQ9</accession>
<sequence length="44" mass="4397">MNKKLKALMGVALAAAIAGGLAMVDHYAGTALLPVFLPFLAGGL</sequence>
<gene>
    <name evidence="1" type="ORF">J2851_000443</name>
</gene>
<comment type="caution">
    <text evidence="1">The sequence shown here is derived from an EMBL/GenBank/DDBJ whole genome shotgun (WGS) entry which is preliminary data.</text>
</comment>
<name>A0ABS4SDQ9_9PROT</name>
<dbReference type="Proteomes" id="UP000781958">
    <property type="component" value="Unassembled WGS sequence"/>
</dbReference>